<dbReference type="GO" id="GO:0003735">
    <property type="term" value="F:structural constituent of ribosome"/>
    <property type="evidence" value="ECO:0007669"/>
    <property type="project" value="InterPro"/>
</dbReference>
<dbReference type="PANTHER" id="PTHR33284">
    <property type="entry name" value="RIBOSOMAL PROTEIN L25/GLN-TRNA SYNTHETASE, ANTI-CODON-BINDING DOMAIN-CONTAINING PROTEIN"/>
    <property type="match status" value="1"/>
</dbReference>
<accession>J9H2R8</accession>
<proteinExistence type="predicted"/>
<evidence type="ECO:0000259" key="1">
    <source>
        <dbReference type="Pfam" id="PF14693"/>
    </source>
</evidence>
<dbReference type="AlphaFoldDB" id="J9H2R8"/>
<protein>
    <submittedName>
        <fullName evidence="2">Ribosomal protein L25, Ctc-form</fullName>
    </submittedName>
</protein>
<keyword evidence="2" id="KW-0689">Ribosomal protein</keyword>
<dbReference type="EMBL" id="AMCI01000234">
    <property type="protein sequence ID" value="EJX10183.1"/>
    <property type="molecule type" value="Genomic_DNA"/>
</dbReference>
<dbReference type="SUPFAM" id="SSF50715">
    <property type="entry name" value="Ribosomal protein L25-like"/>
    <property type="match status" value="1"/>
</dbReference>
<dbReference type="PANTHER" id="PTHR33284:SF1">
    <property type="entry name" value="RIBOSOMAL PROTEIN L25_GLN-TRNA SYNTHETASE, ANTI-CODON-BINDING DOMAIN-CONTAINING PROTEIN"/>
    <property type="match status" value="1"/>
</dbReference>
<dbReference type="InterPro" id="IPR020057">
    <property type="entry name" value="Ribosomal_bL25_b-dom"/>
</dbReference>
<dbReference type="GO" id="GO:0006412">
    <property type="term" value="P:translation"/>
    <property type="evidence" value="ECO:0007669"/>
    <property type="project" value="InterPro"/>
</dbReference>
<gene>
    <name evidence="2" type="ORF">EVA_01703</name>
</gene>
<dbReference type="Gene3D" id="2.170.120.20">
    <property type="entry name" value="Ribosomal protein L25, beta domain"/>
    <property type="match status" value="1"/>
</dbReference>
<dbReference type="Pfam" id="PF14693">
    <property type="entry name" value="Ribosomal_TL5_C"/>
    <property type="match status" value="1"/>
</dbReference>
<evidence type="ECO:0000313" key="2">
    <source>
        <dbReference type="EMBL" id="EJX10183.1"/>
    </source>
</evidence>
<organism evidence="2">
    <name type="scientific">gut metagenome</name>
    <dbReference type="NCBI Taxonomy" id="749906"/>
    <lineage>
        <taxon>unclassified sequences</taxon>
        <taxon>metagenomes</taxon>
        <taxon>organismal metagenomes</taxon>
    </lineage>
</organism>
<dbReference type="InterPro" id="IPR011035">
    <property type="entry name" value="Ribosomal_bL25/Gln-tRNA_synth"/>
</dbReference>
<comment type="caution">
    <text evidence="2">The sequence shown here is derived from an EMBL/GenBank/DDBJ whole genome shotgun (WGS) entry which is preliminary data.</text>
</comment>
<reference evidence="2" key="1">
    <citation type="journal article" date="2012" name="PLoS ONE">
        <title>Gene sets for utilization of primary and secondary nutrition supplies in the distal gut of endangered iberian lynx.</title>
        <authorList>
            <person name="Alcaide M."/>
            <person name="Messina E."/>
            <person name="Richter M."/>
            <person name="Bargiela R."/>
            <person name="Peplies J."/>
            <person name="Huws S.A."/>
            <person name="Newbold C.J."/>
            <person name="Golyshin P.N."/>
            <person name="Simon M.A."/>
            <person name="Lopez G."/>
            <person name="Yakimov M.M."/>
            <person name="Ferrer M."/>
        </authorList>
    </citation>
    <scope>NUCLEOTIDE SEQUENCE</scope>
</reference>
<keyword evidence="2" id="KW-0687">Ribonucleoprotein</keyword>
<feature type="domain" description="Large ribosomal subunit protein bL25 beta" evidence="1">
    <location>
        <begin position="2"/>
        <end position="79"/>
    </location>
</feature>
<sequence>MGVPVVAKGLADGVRAGGRLMMMVRKLQVRALYEAIPEKLEVDVTSLQLGKSIKAGNLSFEGLELVTPKEVIVCTVKMTRAAMGAAAAAAKQG</sequence>
<dbReference type="GO" id="GO:0008097">
    <property type="term" value="F:5S rRNA binding"/>
    <property type="evidence" value="ECO:0007669"/>
    <property type="project" value="TreeGrafter"/>
</dbReference>
<dbReference type="GO" id="GO:0022625">
    <property type="term" value="C:cytosolic large ribosomal subunit"/>
    <property type="evidence" value="ECO:0007669"/>
    <property type="project" value="TreeGrafter"/>
</dbReference>
<dbReference type="InterPro" id="IPR020930">
    <property type="entry name" value="Ribosomal_uL5_bac-type"/>
</dbReference>
<name>J9H2R8_9ZZZZ</name>
<dbReference type="InterPro" id="IPR037121">
    <property type="entry name" value="Ribosomal_bL25_C"/>
</dbReference>